<organism evidence="2 3">
    <name type="scientific">Camelus dromedarius</name>
    <name type="common">Dromedary</name>
    <name type="synonym">Arabian camel</name>
    <dbReference type="NCBI Taxonomy" id="9838"/>
    <lineage>
        <taxon>Eukaryota</taxon>
        <taxon>Metazoa</taxon>
        <taxon>Chordata</taxon>
        <taxon>Craniata</taxon>
        <taxon>Vertebrata</taxon>
        <taxon>Euteleostomi</taxon>
        <taxon>Mammalia</taxon>
        <taxon>Eutheria</taxon>
        <taxon>Laurasiatheria</taxon>
        <taxon>Artiodactyla</taxon>
        <taxon>Tylopoda</taxon>
        <taxon>Camelidae</taxon>
        <taxon>Camelus</taxon>
    </lineage>
</organism>
<accession>A0A5N4CYC7</accession>
<feature type="compositionally biased region" description="Low complexity" evidence="1">
    <location>
        <begin position="557"/>
        <end position="586"/>
    </location>
</feature>
<name>A0A5N4CYC7_CAMDR</name>
<feature type="compositionally biased region" description="Polar residues" evidence="1">
    <location>
        <begin position="178"/>
        <end position="191"/>
    </location>
</feature>
<feature type="compositionally biased region" description="Pro residues" evidence="1">
    <location>
        <begin position="592"/>
        <end position="607"/>
    </location>
</feature>
<dbReference type="Proteomes" id="UP000299084">
    <property type="component" value="Unassembled WGS sequence"/>
</dbReference>
<evidence type="ECO:0000313" key="3">
    <source>
        <dbReference type="Proteomes" id="UP000299084"/>
    </source>
</evidence>
<feature type="region of interest" description="Disordered" evidence="1">
    <location>
        <begin position="452"/>
        <end position="636"/>
    </location>
</feature>
<protein>
    <submittedName>
        <fullName evidence="2">Uncharacterized protein</fullName>
    </submittedName>
</protein>
<evidence type="ECO:0000313" key="2">
    <source>
        <dbReference type="EMBL" id="KAB1263880.1"/>
    </source>
</evidence>
<keyword evidence="3" id="KW-1185">Reference proteome</keyword>
<reference evidence="2 3" key="1">
    <citation type="journal article" date="2019" name="Mol. Ecol. Resour.">
        <title>Improving Illumina assemblies with Hi-C and long reads: an example with the North African dromedary.</title>
        <authorList>
            <person name="Elbers J.P."/>
            <person name="Rogers M.F."/>
            <person name="Perelman P.L."/>
            <person name="Proskuryakova A.A."/>
            <person name="Serdyukova N.A."/>
            <person name="Johnson W.E."/>
            <person name="Horin P."/>
            <person name="Corander J."/>
            <person name="Murphy D."/>
            <person name="Burger P.A."/>
        </authorList>
    </citation>
    <scope>NUCLEOTIDE SEQUENCE [LARGE SCALE GENOMIC DNA]</scope>
    <source>
        <strain evidence="2">Drom800</strain>
        <tissue evidence="2">Blood</tissue>
    </source>
</reference>
<feature type="region of interest" description="Disordered" evidence="1">
    <location>
        <begin position="303"/>
        <end position="330"/>
    </location>
</feature>
<feature type="compositionally biased region" description="Basic and acidic residues" evidence="1">
    <location>
        <begin position="696"/>
        <end position="713"/>
    </location>
</feature>
<feature type="region of interest" description="Disordered" evidence="1">
    <location>
        <begin position="172"/>
        <end position="219"/>
    </location>
</feature>
<comment type="caution">
    <text evidence="2">The sequence shown here is derived from an EMBL/GenBank/DDBJ whole genome shotgun (WGS) entry which is preliminary data.</text>
</comment>
<feature type="region of interest" description="Disordered" evidence="1">
    <location>
        <begin position="345"/>
        <end position="379"/>
    </location>
</feature>
<gene>
    <name evidence="2" type="ORF">Cadr_000020692</name>
</gene>
<feature type="region of interest" description="Disordered" evidence="1">
    <location>
        <begin position="669"/>
        <end position="716"/>
    </location>
</feature>
<sequence length="748" mass="78545">MKTRVQRGQRLFTAAPRCPQQSLFHSCHERESPEELAEAQVLIQFALLASAPGISTWTPGSDRHGAGAQGETCLQNLIWSKLLLEVQTGFHGLTLSPREPSLGLNQNPHLISDWQPLGFALRPLWSMTARGPFTRDRKTGALVQAMTLSGLARMEAGICFCCHSSAQSPLPGKAPEFENSQKASNTKPSKATQRKAARDREDQASTPPTPTPKSPENDSKILKTGLFFSWSHNLHQLEMFHLLRSAPPRAHFGADRVVDFRTAGGDSFHSDLPAFLLCSLPSTLGRKNAAERLAVMGGSRAASECPGLQRPTHLPKQARPVPSGTRGRRPVGAEWLGVCGSRAGEAVPQVGSPRSAEPGEAGGADVRGGPAPEPGCLRAGSNARALGRLRGDSGAAGPAGTESGSTVDVVVSCAVSTRCVNLLCAPAGTGARTRGSCSCLCTEGVFPLPGPLGVRQVTRSPGPAPAPGSDAPRALRRRGPPERLGTHGVGASCRPARGGRGRGNEPHSGARGPPPPPPPSRLTWARAPPAGREGATRGRARLSPGAGGRRLIPGIPRAPALASASEPARRAPPAGARCRGAGASAPARRRPPSAPGPTRPAVPPPCLPSSGPGRPEAGAPRAARREAGLRGAHGWADSEWDGSVLREGWGGLFLPRNLRLPVGTEAPGLPEGECPGSLRRRAGVLPPLGPGRRQRTAVERDRGRGPRTGRWDRGGGSSSFYQQLFAPLKRTISRPFKERLGVTASRLY</sequence>
<proteinExistence type="predicted"/>
<dbReference type="AlphaFoldDB" id="A0A5N4CYC7"/>
<dbReference type="EMBL" id="JWIN03000017">
    <property type="protein sequence ID" value="KAB1263880.1"/>
    <property type="molecule type" value="Genomic_DNA"/>
</dbReference>
<feature type="compositionally biased region" description="Low complexity" evidence="1">
    <location>
        <begin position="611"/>
        <end position="621"/>
    </location>
</feature>
<evidence type="ECO:0000256" key="1">
    <source>
        <dbReference type="SAM" id="MobiDB-lite"/>
    </source>
</evidence>